<dbReference type="Pfam" id="PF01488">
    <property type="entry name" value="Shikimate_DH"/>
    <property type="match status" value="1"/>
</dbReference>
<comment type="similarity">
    <text evidence="2">In the N-terminal section; belongs to the shikimate kinase family.</text>
</comment>
<dbReference type="GO" id="GO:0004764">
    <property type="term" value="F:shikimate 3-dehydrogenase (NADP+) activity"/>
    <property type="evidence" value="ECO:0007669"/>
    <property type="project" value="InterPro"/>
</dbReference>
<dbReference type="InterPro" id="IPR046346">
    <property type="entry name" value="Aminoacid_DH-like_N_sf"/>
</dbReference>
<dbReference type="Gene3D" id="3.40.50.300">
    <property type="entry name" value="P-loop containing nucleotide triphosphate hydrolases"/>
    <property type="match status" value="1"/>
</dbReference>
<dbReference type="InterPro" id="IPR013785">
    <property type="entry name" value="Aldolase_TIM"/>
</dbReference>
<dbReference type="CDD" id="cd01065">
    <property type="entry name" value="NAD_bind_Shikimate_DH"/>
    <property type="match status" value="1"/>
</dbReference>
<feature type="domain" description="SDH C-terminal" evidence="5">
    <location>
        <begin position="774"/>
        <end position="804"/>
    </location>
</feature>
<dbReference type="InterPro" id="IPR022893">
    <property type="entry name" value="Shikimate_DH_fam"/>
</dbReference>
<dbReference type="VEuPathDB" id="FungiDB:F9C07_2077739"/>
<dbReference type="SUPFAM" id="SSF52540">
    <property type="entry name" value="P-loop containing nucleoside triphosphate hydrolases"/>
    <property type="match status" value="1"/>
</dbReference>
<accession>A0A7U2N0K2</accession>
<evidence type="ECO:0000256" key="1">
    <source>
        <dbReference type="ARBA" id="ARBA00006477"/>
    </source>
</evidence>
<evidence type="ECO:0000259" key="4">
    <source>
        <dbReference type="Pfam" id="PF08501"/>
    </source>
</evidence>
<dbReference type="SUPFAM" id="SSF51735">
    <property type="entry name" value="NAD(P)-binding Rossmann-fold domains"/>
    <property type="match status" value="1"/>
</dbReference>
<evidence type="ECO:0000259" key="5">
    <source>
        <dbReference type="Pfam" id="PF18317"/>
    </source>
</evidence>
<keyword evidence="7" id="KW-1185">Reference proteome</keyword>
<dbReference type="Gene3D" id="3.20.20.70">
    <property type="entry name" value="Aldolase class I"/>
    <property type="match status" value="1"/>
</dbReference>
<dbReference type="InterPro" id="IPR031322">
    <property type="entry name" value="Shikimate/glucono_kinase"/>
</dbReference>
<dbReference type="Pfam" id="PF08501">
    <property type="entry name" value="Shikimate_dh_N"/>
    <property type="match status" value="1"/>
</dbReference>
<dbReference type="GO" id="GO:0009423">
    <property type="term" value="P:chorismate biosynthetic process"/>
    <property type="evidence" value="ECO:0007669"/>
    <property type="project" value="TreeGrafter"/>
</dbReference>
<dbReference type="PANTHER" id="PTHR21089">
    <property type="entry name" value="SHIKIMATE DEHYDROGENASE"/>
    <property type="match status" value="1"/>
</dbReference>
<dbReference type="VEuPathDB" id="FungiDB:AFLA_013101"/>
<dbReference type="PANTHER" id="PTHR21089:SF1">
    <property type="entry name" value="BIFUNCTIONAL 3-DEHYDROQUINATE DEHYDRATASE_SHIKIMATE DEHYDROGENASE, CHLOROPLASTIC"/>
    <property type="match status" value="1"/>
</dbReference>
<proteinExistence type="inferred from homology"/>
<dbReference type="Gene3D" id="3.40.50.720">
    <property type="entry name" value="NAD(P)-binding Rossmann-like Domain"/>
    <property type="match status" value="1"/>
</dbReference>
<dbReference type="Pfam" id="PF01202">
    <property type="entry name" value="SKI"/>
    <property type="match status" value="1"/>
</dbReference>
<evidence type="ECO:0000256" key="2">
    <source>
        <dbReference type="ARBA" id="ARBA00009349"/>
    </source>
</evidence>
<protein>
    <recommendedName>
        <fullName evidence="8">Quinate repressor protein</fullName>
    </recommendedName>
</protein>
<evidence type="ECO:0000313" key="6">
    <source>
        <dbReference type="EMBL" id="QRD93308.1"/>
    </source>
</evidence>
<dbReference type="InterPro" id="IPR036291">
    <property type="entry name" value="NAD(P)-bd_dom_sf"/>
</dbReference>
<dbReference type="InterPro" id="IPR027417">
    <property type="entry name" value="P-loop_NTPase"/>
</dbReference>
<evidence type="ECO:0000313" key="7">
    <source>
        <dbReference type="Proteomes" id="UP000596276"/>
    </source>
</evidence>
<evidence type="ECO:0008006" key="8">
    <source>
        <dbReference type="Google" id="ProtNLM"/>
    </source>
</evidence>
<dbReference type="GO" id="GO:0019632">
    <property type="term" value="P:shikimate metabolic process"/>
    <property type="evidence" value="ECO:0007669"/>
    <property type="project" value="TreeGrafter"/>
</dbReference>
<reference evidence="7" key="1">
    <citation type="journal article" date="2021" name="G3 (Bethesda)">
        <title>Chromosome assembled and annotated genome sequence of Aspergillus flavus NRRL 3357.</title>
        <authorList>
            <person name="Skerker J.M."/>
            <person name="Pianalto K.M."/>
            <person name="Mondo S.J."/>
            <person name="Yang K."/>
            <person name="Arkin A.P."/>
            <person name="Keller N.P."/>
            <person name="Grigoriev I.V."/>
            <person name="Louise Glass N.L."/>
        </authorList>
    </citation>
    <scope>NUCLEOTIDE SEQUENCE [LARGE SCALE GENOMIC DNA]</scope>
    <source>
        <strain evidence="7">ATCC 200026 / FGSC A1120 / IAM 13836 / NRRL 3357 / JCM 12722 / SRRC 167</strain>
    </source>
</reference>
<comment type="similarity">
    <text evidence="1">In the 2nd section; belongs to the type-I 3-dehydroquinase family.</text>
</comment>
<dbReference type="GO" id="GO:0003855">
    <property type="term" value="F:3-dehydroquinate dehydratase activity"/>
    <property type="evidence" value="ECO:0007669"/>
    <property type="project" value="InterPro"/>
</dbReference>
<dbReference type="Proteomes" id="UP000596276">
    <property type="component" value="Chromosome 8"/>
</dbReference>
<dbReference type="InterPro" id="IPR001381">
    <property type="entry name" value="DHquinase_I"/>
</dbReference>
<dbReference type="Gene3D" id="3.40.50.10860">
    <property type="entry name" value="Leucine Dehydrogenase, chain A, domain 1"/>
    <property type="match status" value="1"/>
</dbReference>
<dbReference type="InterPro" id="IPR006151">
    <property type="entry name" value="Shikm_DH/Glu-tRNA_Rdtase"/>
</dbReference>
<dbReference type="Pfam" id="PF18317">
    <property type="entry name" value="SDH_C"/>
    <property type="match status" value="1"/>
</dbReference>
<feature type="domain" description="Quinate/shikimate 5-dehydrogenase/glutamyl-tRNA reductase" evidence="3">
    <location>
        <begin position="635"/>
        <end position="681"/>
    </location>
</feature>
<sequence>MDSISVFETFTGVWVVRSGLCVSHDSHWWSSSPSPRASYISSCETGANRRLTPLATLELRHIDVFQVPSSHVQHRGLPSSSRRYSSDASLVLVGFPGAGKKTLGIMAAVALRRRLVDFVAVFQQRHGMHPQAYIVSHGSERYRKLELEVTEEILTEHRKGCVIVGLGWLASRQQQVLLEEFASCHPVLYIRRDRRDLQQLIATSQDKFERMWDAGNSFFESCSNLEFYNVTEGSTDEARSALPAYLKLKETERTFVRFLHRIWGREHLTRYSADPLSASYTYALQVPMACLEGPLESYEELENGADAINLKVELSEFHGRRPSESMARAVAMLRRHSRALVIVDIIPSSVPDILSYRKLLGMALRTIPDAITCSMAHGDDLAQEVAAAKGYIKAIATYHQEYSLARNETRPELFTFRQKAQSIGFDAIHITGESTAPGDSLHGISFPHTLAKDSLIPTIAYDTGLFGRTSVCLNPILSPVVLESMKPTGVTLREAEMAVSACFLRRRKRFGIFGQQLSHTLSPAMHNAAYAACGLPYTYGIAERERLSDIREILDDESYGGVAVSLPYKTEVLPYLDEISPEALDINAVNTVVLHQECQPNGVRKTIRKGYNTDYLGIKDCIYKHLSPANAIRDGSTALIIGAGGMAHAAIYACYQLGVRRICVYNRTLSNARRLVDYYREWVKSKDKAPLELTILSSADDPWPAHLRQPTVIVSCIPGQKCDIESSSALNIPDHWLQSRTGGVFVEVAYDPLETRLIRSMRQHVSRGWIIVDGLSVLVEQGIAQYELFTTRPAPVHVMRRAIQQSILERTV</sequence>
<dbReference type="InterPro" id="IPR013708">
    <property type="entry name" value="Shikimate_DH-bd_N"/>
</dbReference>
<dbReference type="AlphaFoldDB" id="A0A7U2N0K2"/>
<name>A0A7U2N0K2_ASPFN</name>
<dbReference type="InterPro" id="IPR041121">
    <property type="entry name" value="SDH_C"/>
</dbReference>
<evidence type="ECO:0000259" key="3">
    <source>
        <dbReference type="Pfam" id="PF01488"/>
    </source>
</evidence>
<gene>
    <name evidence="6" type="ORF">F9C07_2077739</name>
</gene>
<feature type="domain" description="Shikimate dehydrogenase substrate binding N-terminal" evidence="4">
    <location>
        <begin position="512"/>
        <end position="592"/>
    </location>
</feature>
<dbReference type="Pfam" id="PF01487">
    <property type="entry name" value="DHquinase_I"/>
    <property type="match status" value="1"/>
</dbReference>
<dbReference type="EMBL" id="CP044616">
    <property type="protein sequence ID" value="QRD93308.1"/>
    <property type="molecule type" value="Genomic_DNA"/>
</dbReference>
<organism evidence="6 7">
    <name type="scientific">Aspergillus flavus (strain ATCC 200026 / FGSC A1120 / IAM 13836 / NRRL 3357 / JCM 12722 / SRRC 167)</name>
    <dbReference type="NCBI Taxonomy" id="332952"/>
    <lineage>
        <taxon>Eukaryota</taxon>
        <taxon>Fungi</taxon>
        <taxon>Dikarya</taxon>
        <taxon>Ascomycota</taxon>
        <taxon>Pezizomycotina</taxon>
        <taxon>Eurotiomycetes</taxon>
        <taxon>Eurotiomycetidae</taxon>
        <taxon>Eurotiales</taxon>
        <taxon>Aspergillaceae</taxon>
        <taxon>Aspergillus</taxon>
        <taxon>Aspergillus subgen. Circumdati</taxon>
    </lineage>
</organism>
<dbReference type="SUPFAM" id="SSF53223">
    <property type="entry name" value="Aminoacid dehydrogenase-like, N-terminal domain"/>
    <property type="match status" value="1"/>
</dbReference>